<feature type="compositionally biased region" description="Low complexity" evidence="1">
    <location>
        <begin position="1"/>
        <end position="11"/>
    </location>
</feature>
<evidence type="ECO:0000313" key="3">
    <source>
        <dbReference type="Proteomes" id="UP000265520"/>
    </source>
</evidence>
<protein>
    <submittedName>
        <fullName evidence="2">Uncharacterized protein</fullName>
    </submittedName>
</protein>
<proteinExistence type="predicted"/>
<comment type="caution">
    <text evidence="2">The sequence shown here is derived from an EMBL/GenBank/DDBJ whole genome shotgun (WGS) entry which is preliminary data.</text>
</comment>
<feature type="region of interest" description="Disordered" evidence="1">
    <location>
        <begin position="1"/>
        <end position="37"/>
    </location>
</feature>
<name>A0A392TQ27_9FABA</name>
<feature type="non-terminal residue" evidence="2">
    <location>
        <position position="87"/>
    </location>
</feature>
<dbReference type="EMBL" id="LXQA010629318">
    <property type="protein sequence ID" value="MCI63008.1"/>
    <property type="molecule type" value="Genomic_DNA"/>
</dbReference>
<reference evidence="2 3" key="1">
    <citation type="journal article" date="2018" name="Front. Plant Sci.">
        <title>Red Clover (Trifolium pratense) and Zigzag Clover (T. medium) - A Picture of Genomic Similarities and Differences.</title>
        <authorList>
            <person name="Dluhosova J."/>
            <person name="Istvanek J."/>
            <person name="Nedelnik J."/>
            <person name="Repkova J."/>
        </authorList>
    </citation>
    <scope>NUCLEOTIDE SEQUENCE [LARGE SCALE GENOMIC DNA]</scope>
    <source>
        <strain evidence="3">cv. 10/8</strain>
        <tissue evidence="2">Leaf</tissue>
    </source>
</reference>
<evidence type="ECO:0000313" key="2">
    <source>
        <dbReference type="EMBL" id="MCI63008.1"/>
    </source>
</evidence>
<keyword evidence="3" id="KW-1185">Reference proteome</keyword>
<dbReference type="AlphaFoldDB" id="A0A392TQ27"/>
<sequence>IPNKGDASAAGGDAGETVQPSPKKRKGPTVHKGRTVPLLHGLGVAQPSSSYTAPAATSSAAPSLWDLLFNPMEFIERELNMVGNISR</sequence>
<feature type="non-terminal residue" evidence="2">
    <location>
        <position position="1"/>
    </location>
</feature>
<accession>A0A392TQ27</accession>
<feature type="compositionally biased region" description="Basic residues" evidence="1">
    <location>
        <begin position="22"/>
        <end position="34"/>
    </location>
</feature>
<dbReference type="Proteomes" id="UP000265520">
    <property type="component" value="Unassembled WGS sequence"/>
</dbReference>
<organism evidence="2 3">
    <name type="scientific">Trifolium medium</name>
    <dbReference type="NCBI Taxonomy" id="97028"/>
    <lineage>
        <taxon>Eukaryota</taxon>
        <taxon>Viridiplantae</taxon>
        <taxon>Streptophyta</taxon>
        <taxon>Embryophyta</taxon>
        <taxon>Tracheophyta</taxon>
        <taxon>Spermatophyta</taxon>
        <taxon>Magnoliopsida</taxon>
        <taxon>eudicotyledons</taxon>
        <taxon>Gunneridae</taxon>
        <taxon>Pentapetalae</taxon>
        <taxon>rosids</taxon>
        <taxon>fabids</taxon>
        <taxon>Fabales</taxon>
        <taxon>Fabaceae</taxon>
        <taxon>Papilionoideae</taxon>
        <taxon>50 kb inversion clade</taxon>
        <taxon>NPAAA clade</taxon>
        <taxon>Hologalegina</taxon>
        <taxon>IRL clade</taxon>
        <taxon>Trifolieae</taxon>
        <taxon>Trifolium</taxon>
    </lineage>
</organism>
<evidence type="ECO:0000256" key="1">
    <source>
        <dbReference type="SAM" id="MobiDB-lite"/>
    </source>
</evidence>